<dbReference type="STRING" id="7395.A0A1A9VJP8"/>
<evidence type="ECO:0000256" key="2">
    <source>
        <dbReference type="ARBA" id="ARBA00012596"/>
    </source>
</evidence>
<evidence type="ECO:0000256" key="1">
    <source>
        <dbReference type="ARBA" id="ARBA00001946"/>
    </source>
</evidence>
<dbReference type="EnsemblMetazoa" id="GAUT039478-RA">
    <property type="protein sequence ID" value="GAUT039478-PA"/>
    <property type="gene ID" value="GAUT039478"/>
</dbReference>
<dbReference type="EC" id="2.5.1.87" evidence="2"/>
<feature type="transmembrane region" description="Helical" evidence="6">
    <location>
        <begin position="237"/>
        <end position="256"/>
    </location>
</feature>
<dbReference type="NCBIfam" id="TIGR00055">
    <property type="entry name" value="uppS"/>
    <property type="match status" value="1"/>
</dbReference>
<keyword evidence="6" id="KW-0472">Membrane</keyword>
<keyword evidence="8" id="KW-1185">Reference proteome</keyword>
<dbReference type="InterPro" id="IPR001441">
    <property type="entry name" value="UPP_synth-like"/>
</dbReference>
<dbReference type="AlphaFoldDB" id="A0A1A9VJP8"/>
<dbReference type="PANTHER" id="PTHR10291">
    <property type="entry name" value="DEHYDRODOLICHYL DIPHOSPHATE SYNTHASE FAMILY MEMBER"/>
    <property type="match status" value="1"/>
</dbReference>
<dbReference type="InterPro" id="IPR036424">
    <property type="entry name" value="UPP_synth-like_sf"/>
</dbReference>
<dbReference type="HAMAP" id="MF_01139">
    <property type="entry name" value="ISPT"/>
    <property type="match status" value="1"/>
</dbReference>
<dbReference type="Pfam" id="PF01148">
    <property type="entry name" value="CTP_transf_1"/>
    <property type="match status" value="1"/>
</dbReference>
<dbReference type="Gene3D" id="3.40.50.880">
    <property type="match status" value="1"/>
</dbReference>
<dbReference type="VEuPathDB" id="VectorBase:GAUT039478"/>
<name>A0A1A9VJP8_GLOAU</name>
<comment type="catalytic activity">
    <reaction evidence="4">
        <text>n isopentenyl diphosphate + (2E,6E)-farnesyl diphosphate = a di-trans,poly-cis-polyprenyl diphosphate + n diphosphate</text>
        <dbReference type="Rhea" id="RHEA:53008"/>
        <dbReference type="Rhea" id="RHEA-COMP:19494"/>
        <dbReference type="ChEBI" id="CHEBI:33019"/>
        <dbReference type="ChEBI" id="CHEBI:128769"/>
        <dbReference type="ChEBI" id="CHEBI:136960"/>
        <dbReference type="ChEBI" id="CHEBI:175763"/>
        <dbReference type="EC" id="2.5.1.87"/>
    </reaction>
</comment>
<keyword evidence="3" id="KW-0808">Transferase</keyword>
<evidence type="ECO:0000313" key="7">
    <source>
        <dbReference type="EnsemblMetazoa" id="GAUT039478-PA"/>
    </source>
</evidence>
<dbReference type="Pfam" id="PF01255">
    <property type="entry name" value="Prenyltransf"/>
    <property type="match status" value="1"/>
</dbReference>
<organism evidence="7 8">
    <name type="scientific">Glossina austeni</name>
    <name type="common">Savannah tsetse fly</name>
    <dbReference type="NCBI Taxonomy" id="7395"/>
    <lineage>
        <taxon>Eukaryota</taxon>
        <taxon>Metazoa</taxon>
        <taxon>Ecdysozoa</taxon>
        <taxon>Arthropoda</taxon>
        <taxon>Hexapoda</taxon>
        <taxon>Insecta</taxon>
        <taxon>Pterygota</taxon>
        <taxon>Neoptera</taxon>
        <taxon>Endopterygota</taxon>
        <taxon>Diptera</taxon>
        <taxon>Brachycera</taxon>
        <taxon>Muscomorpha</taxon>
        <taxon>Hippoboscoidea</taxon>
        <taxon>Glossinidae</taxon>
        <taxon>Glossina</taxon>
    </lineage>
</organism>
<sequence length="760" mass="84002">MDGNGRWANNQGKVKIDGYKKGSEVAYDIAKYCTDLTIPYLTLYAFSMENWLRPKNETDCLFDLFYSVLINEDKINFICSCNIKLNFIGNLSLLPSKILDKIKKAEEMTRKNDGLLLTIAVSYGAKQEITQAISNIIKENIDCVSEDKFEKFLYTKDLPKLDLLIRTGGEKRLSNFLLWQAAYAELYFCDTLWPDFSCQDLSKALEDYTKREKKYVLSSFEWYNLTQGNKILYGKYALVWFVLTIWGIDVTAYLFGKNFGGAKICPILSPGKTWTGLLGAILAGVILLIIVLLLSNITYAGVSEKPASQHVTKKEEPASTVLTAENTVNNDIVVGLLKTEEAHELGLSQNIYEMFNNFGVKTVLIDYNKIINLKAIQEESLIFAKQDETLAKKLTLDRIKIEVAKFIEEHKINRIFIPDNLHSAPTPYRQLVTEAIAKIVDDNPAIHLFGICEGIMNAKGIEVVSVVSDEEKQIKSAPNPQKEDVPLQQIKIVPNSRLAELVAKFLIPNENGWLSTYFPDAHSGAVSNTPENRRKLELLGYKVAAFSSDGVIEAIEDKHATDTESQLRPIAVIRPSNPPPEMITSTRGRDTESSKPSLLIFSINTPSCSSPRPPTSNASPLGAKVTVIATFVSASAYKRSFITVEVSFVPSCPAKGESLTLRVIAIVGGSTGVELTAVVTSGAAIVSETEAFSSPAIAIMSPATACSTGIRFKPENESNLVLISIESLSPEIVETIDRKTRAQLTTGHYASINSKRQLTL</sequence>
<feature type="transmembrane region" description="Helical" evidence="6">
    <location>
        <begin position="277"/>
        <end position="299"/>
    </location>
</feature>
<evidence type="ECO:0000256" key="6">
    <source>
        <dbReference type="SAM" id="Phobius"/>
    </source>
</evidence>
<protein>
    <recommendedName>
        <fullName evidence="2">ditrans,polycis-polyprenyl diphosphate synthase [(2E,6E)-farnesyldiphosphate specific]</fullName>
        <ecNumber evidence="2">2.5.1.87</ecNumber>
    </recommendedName>
</protein>
<dbReference type="GO" id="GO:0016094">
    <property type="term" value="P:polyprenol biosynthetic process"/>
    <property type="evidence" value="ECO:0007669"/>
    <property type="project" value="TreeGrafter"/>
</dbReference>
<keyword evidence="6" id="KW-1133">Transmembrane helix</keyword>
<keyword evidence="6" id="KW-0812">Transmembrane</keyword>
<dbReference type="CDD" id="cd00475">
    <property type="entry name" value="Cis_IPPS"/>
    <property type="match status" value="1"/>
</dbReference>
<dbReference type="Proteomes" id="UP000078200">
    <property type="component" value="Unassembled WGS sequence"/>
</dbReference>
<dbReference type="PROSITE" id="PS01066">
    <property type="entry name" value="UPP_SYNTHASE"/>
    <property type="match status" value="1"/>
</dbReference>
<evidence type="ECO:0000256" key="4">
    <source>
        <dbReference type="ARBA" id="ARBA00047353"/>
    </source>
</evidence>
<comment type="cofactor">
    <cofactor evidence="1">
        <name>Mg(2+)</name>
        <dbReference type="ChEBI" id="CHEBI:18420"/>
    </cofactor>
</comment>
<accession>A0A1A9VJP8</accession>
<dbReference type="Gene3D" id="3.40.1180.10">
    <property type="entry name" value="Decaprenyl diphosphate synthase-like"/>
    <property type="match status" value="1"/>
</dbReference>
<evidence type="ECO:0000313" key="8">
    <source>
        <dbReference type="Proteomes" id="UP000078200"/>
    </source>
</evidence>
<feature type="region of interest" description="Disordered" evidence="5">
    <location>
        <begin position="572"/>
        <end position="593"/>
    </location>
</feature>
<dbReference type="SUPFAM" id="SSF64005">
    <property type="entry name" value="Undecaprenyl diphosphate synthase"/>
    <property type="match status" value="1"/>
</dbReference>
<dbReference type="GO" id="GO:0045547">
    <property type="term" value="F:ditrans,polycis-polyprenyl diphosphate synthase [(2E,6E)-farnesyl diphosphate specific] activity"/>
    <property type="evidence" value="ECO:0007669"/>
    <property type="project" value="UniProtKB-EC"/>
</dbReference>
<dbReference type="InterPro" id="IPR018520">
    <property type="entry name" value="UPP_synth-like_CS"/>
</dbReference>
<proteinExistence type="inferred from homology"/>
<evidence type="ECO:0000256" key="5">
    <source>
        <dbReference type="SAM" id="MobiDB-lite"/>
    </source>
</evidence>
<evidence type="ECO:0000256" key="3">
    <source>
        <dbReference type="ARBA" id="ARBA00022679"/>
    </source>
</evidence>
<dbReference type="InterPro" id="IPR029062">
    <property type="entry name" value="Class_I_gatase-like"/>
</dbReference>
<reference evidence="7" key="1">
    <citation type="submission" date="2020-05" db="UniProtKB">
        <authorList>
            <consortium name="EnsemblMetazoa"/>
        </authorList>
    </citation>
    <scope>IDENTIFICATION</scope>
    <source>
        <strain evidence="7">TTRI</strain>
    </source>
</reference>
<dbReference type="PANTHER" id="PTHR10291:SF0">
    <property type="entry name" value="DEHYDRODOLICHYL DIPHOSPHATE SYNTHASE 2"/>
    <property type="match status" value="1"/>
</dbReference>